<protein>
    <submittedName>
        <fullName evidence="1">Uncharacterized protein</fullName>
    </submittedName>
</protein>
<proteinExistence type="predicted"/>
<dbReference type="InterPro" id="IPR034566">
    <property type="entry name" value="MTOPVIB_plant"/>
</dbReference>
<evidence type="ECO:0000313" key="1">
    <source>
        <dbReference type="EMBL" id="KAK3017109.1"/>
    </source>
</evidence>
<dbReference type="GO" id="GO:0042138">
    <property type="term" value="P:meiotic DNA double-strand break formation"/>
    <property type="evidence" value="ECO:0007669"/>
    <property type="project" value="InterPro"/>
</dbReference>
<accession>A0AA88VZJ3</accession>
<dbReference type="PANTHER" id="PTHR36722">
    <property type="entry name" value="TYPE 2 DNA TOPOISOMERASE 6 SUBUNIT B-LIKE"/>
    <property type="match status" value="1"/>
</dbReference>
<sequence>MDASSVYKLCRHLLHCPQFIYCAIQRCRKSDELCRLSVALKSSPLSDPHIVQISSIVASLFSDTGVGSCLEEFQDLMYAPDPTLGGKWGSKLYFGSCPRVSMAGTYLLNLFNAALGTEVSLSTSEIVDDLLAEITRFLQKTLILKIPKVAIELMVDCGDLPHSCSGNVILANDCSSFSPASNIEHLKSGLEDYIFKHGNSLDNICRSCFSTGPIKLMHKLLLAFNHFLYRPLKCFWEAFSLSSYFVMLPPAKQKAGLGRSLVKKAIKLALNDLKEKNAGVLLSAHALKTCSYAPDLAKTISGLILSSNDSNFQGECISLLGLQGQNFEKKTVENYVKERIISVIELNDRKPQRSREAAPSLFEDGYFQEPGFLYVDFEEGEEAIDFLE</sequence>
<gene>
    <name evidence="1" type="ORF">RJ639_006959</name>
</gene>
<dbReference type="GO" id="GO:0007131">
    <property type="term" value="P:reciprocal meiotic recombination"/>
    <property type="evidence" value="ECO:0007669"/>
    <property type="project" value="TreeGrafter"/>
</dbReference>
<organism evidence="1 2">
    <name type="scientific">Escallonia herrerae</name>
    <dbReference type="NCBI Taxonomy" id="1293975"/>
    <lineage>
        <taxon>Eukaryota</taxon>
        <taxon>Viridiplantae</taxon>
        <taxon>Streptophyta</taxon>
        <taxon>Embryophyta</taxon>
        <taxon>Tracheophyta</taxon>
        <taxon>Spermatophyta</taxon>
        <taxon>Magnoliopsida</taxon>
        <taxon>eudicotyledons</taxon>
        <taxon>Gunneridae</taxon>
        <taxon>Pentapetalae</taxon>
        <taxon>asterids</taxon>
        <taxon>campanulids</taxon>
        <taxon>Escalloniales</taxon>
        <taxon>Escalloniaceae</taxon>
        <taxon>Escallonia</taxon>
    </lineage>
</organism>
<evidence type="ECO:0000313" key="2">
    <source>
        <dbReference type="Proteomes" id="UP001188597"/>
    </source>
</evidence>
<dbReference type="AlphaFoldDB" id="A0AA88VZJ3"/>
<dbReference type="EMBL" id="JAVXUP010001025">
    <property type="protein sequence ID" value="KAK3017109.1"/>
    <property type="molecule type" value="Genomic_DNA"/>
</dbReference>
<comment type="caution">
    <text evidence="1">The sequence shown here is derived from an EMBL/GenBank/DDBJ whole genome shotgun (WGS) entry which is preliminary data.</text>
</comment>
<name>A0AA88VZJ3_9ASTE</name>
<keyword evidence="2" id="KW-1185">Reference proteome</keyword>
<dbReference type="Proteomes" id="UP001188597">
    <property type="component" value="Unassembled WGS sequence"/>
</dbReference>
<dbReference type="PANTHER" id="PTHR36722:SF1">
    <property type="entry name" value="TYPE 2 DNA TOPOISOMERASE 6 SUBUNIT B-LIKE"/>
    <property type="match status" value="1"/>
</dbReference>
<reference evidence="1" key="1">
    <citation type="submission" date="2022-12" db="EMBL/GenBank/DDBJ databases">
        <title>Draft genome assemblies for two species of Escallonia (Escalloniales).</title>
        <authorList>
            <person name="Chanderbali A."/>
            <person name="Dervinis C."/>
            <person name="Anghel I."/>
            <person name="Soltis D."/>
            <person name="Soltis P."/>
            <person name="Zapata F."/>
        </authorList>
    </citation>
    <scope>NUCLEOTIDE SEQUENCE</scope>
    <source>
        <strain evidence="1">UCBG64.0493</strain>
        <tissue evidence="1">Leaf</tissue>
    </source>
</reference>
<dbReference type="GO" id="GO:0030674">
    <property type="term" value="F:protein-macromolecule adaptor activity"/>
    <property type="evidence" value="ECO:0007669"/>
    <property type="project" value="TreeGrafter"/>
</dbReference>
<dbReference type="GO" id="GO:0000793">
    <property type="term" value="C:condensed chromosome"/>
    <property type="evidence" value="ECO:0007669"/>
    <property type="project" value="TreeGrafter"/>
</dbReference>